<dbReference type="Proteomes" id="UP000309872">
    <property type="component" value="Unassembled WGS sequence"/>
</dbReference>
<protein>
    <submittedName>
        <fullName evidence="2">Fibronectin type III domain-containing protein</fullName>
    </submittedName>
</protein>
<dbReference type="EMBL" id="SUKA01000001">
    <property type="protein sequence ID" value="TJY68483.1"/>
    <property type="molecule type" value="Genomic_DNA"/>
</dbReference>
<dbReference type="InterPro" id="IPR033427">
    <property type="entry name" value="DUF5123"/>
</dbReference>
<feature type="domain" description="Fibronectin type-III" evidence="1">
    <location>
        <begin position="39"/>
        <end position="133"/>
    </location>
</feature>
<dbReference type="Gene3D" id="2.60.40.10">
    <property type="entry name" value="Immunoglobulins"/>
    <property type="match status" value="1"/>
</dbReference>
<dbReference type="CDD" id="cd00063">
    <property type="entry name" value="FN3"/>
    <property type="match status" value="1"/>
</dbReference>
<proteinExistence type="predicted"/>
<dbReference type="InterPro" id="IPR003961">
    <property type="entry name" value="FN3_dom"/>
</dbReference>
<dbReference type="Pfam" id="PF16318">
    <property type="entry name" value="DUF4957"/>
    <property type="match status" value="1"/>
</dbReference>
<evidence type="ECO:0000259" key="1">
    <source>
        <dbReference type="PROSITE" id="PS50853"/>
    </source>
</evidence>
<dbReference type="SUPFAM" id="SSF51126">
    <property type="entry name" value="Pectin lyase-like"/>
    <property type="match status" value="1"/>
</dbReference>
<sequence length="515" mass="56088">MKCMKILWFLAILGGLGMSSCKENILQEITALNLDRALSPTDLTAQVVDRLSVRLNWKKVNNAELYAIEIYENSDFTGSAVKTVADVTVDQLPYTISGLDGETIYSVRVSAVGEGIENSKWTTATFETGIEHIFNEIDPETLTVESVTLTWPAREKASAVVLMPGEILHEITSAELAAGVTTITGLSSDVTYTATLMNGEKRRGQLTFTTLLGGEGVTKVTTGADLLAIVNAAADGAILAIEPGTYVVNGNLNIGKTISVRGYKPHDRPIIQGAIFKVSGNAGLVLRDLVFDATGAGSDQAIVYNEDLDNPYGDFLMQDCEVRNYVKGIFYVNKKARIASVTFRNNLIYDIECDGGDFIDFRKGIADIFTFVDNTVYNSAAARDLFRMDAGGSDNFGSVESKIMITQNTFYNTINNNGKRYLYIRLANNSISFTKNLIVSSEGYYTNQGATTITELSGNNYYNAPNFTASSQSNAKNDTGNYTSLNPEFTNPENGDFTVNNLDLKLNGVGAARWR</sequence>
<dbReference type="SMART" id="SM00060">
    <property type="entry name" value="FN3"/>
    <property type="match status" value="1"/>
</dbReference>
<reference evidence="2 3" key="1">
    <citation type="submission" date="2019-04" db="EMBL/GenBank/DDBJ databases">
        <title>Sphingobacterium olei sp. nov., isolated from oil-contaminated soil.</title>
        <authorList>
            <person name="Liu B."/>
        </authorList>
    </citation>
    <scope>NUCLEOTIDE SEQUENCE [LARGE SCALE GENOMIC DNA]</scope>
    <source>
        <strain evidence="2 3">Y3L14</strain>
    </source>
</reference>
<evidence type="ECO:0000313" key="3">
    <source>
        <dbReference type="Proteomes" id="UP000309872"/>
    </source>
</evidence>
<keyword evidence="3" id="KW-1185">Reference proteome</keyword>
<dbReference type="AlphaFoldDB" id="A0A4U0H9B2"/>
<gene>
    <name evidence="2" type="ORF">FAZ19_04305</name>
</gene>
<dbReference type="PROSITE" id="PS50853">
    <property type="entry name" value="FN3"/>
    <property type="match status" value="1"/>
</dbReference>
<organism evidence="2 3">
    <name type="scientific">Sphingobacterium alkalisoli</name>
    <dbReference type="NCBI Taxonomy" id="1874115"/>
    <lineage>
        <taxon>Bacteria</taxon>
        <taxon>Pseudomonadati</taxon>
        <taxon>Bacteroidota</taxon>
        <taxon>Sphingobacteriia</taxon>
        <taxon>Sphingobacteriales</taxon>
        <taxon>Sphingobacteriaceae</taxon>
        <taxon>Sphingobacterium</taxon>
    </lineage>
</organism>
<evidence type="ECO:0000313" key="2">
    <source>
        <dbReference type="EMBL" id="TJY68483.1"/>
    </source>
</evidence>
<dbReference type="SUPFAM" id="SSF49265">
    <property type="entry name" value="Fibronectin type III"/>
    <property type="match status" value="1"/>
</dbReference>
<dbReference type="PROSITE" id="PS51257">
    <property type="entry name" value="PROKAR_LIPOPROTEIN"/>
    <property type="match status" value="1"/>
</dbReference>
<dbReference type="InterPro" id="IPR032530">
    <property type="entry name" value="DUF4957"/>
</dbReference>
<dbReference type="OrthoDB" id="691503at2"/>
<dbReference type="InterPro" id="IPR013783">
    <property type="entry name" value="Ig-like_fold"/>
</dbReference>
<comment type="caution">
    <text evidence="2">The sequence shown here is derived from an EMBL/GenBank/DDBJ whole genome shotgun (WGS) entry which is preliminary data.</text>
</comment>
<accession>A0A4U0H9B2</accession>
<name>A0A4U0H9B2_9SPHI</name>
<dbReference type="Pfam" id="PF17161">
    <property type="entry name" value="DUF5123"/>
    <property type="match status" value="1"/>
</dbReference>
<dbReference type="InterPro" id="IPR036116">
    <property type="entry name" value="FN3_sf"/>
</dbReference>
<dbReference type="InterPro" id="IPR011050">
    <property type="entry name" value="Pectin_lyase_fold/virulence"/>
</dbReference>